<feature type="region of interest" description="Disordered" evidence="1">
    <location>
        <begin position="1015"/>
        <end position="1034"/>
    </location>
</feature>
<dbReference type="EMBL" id="QFPJ01000008">
    <property type="protein sequence ID" value="PZQ23298.1"/>
    <property type="molecule type" value="Genomic_DNA"/>
</dbReference>
<organism evidence="2 3">
    <name type="scientific">Sphingopyxis macrogoltabida</name>
    <name type="common">Sphingomonas macrogoltabidus</name>
    <dbReference type="NCBI Taxonomy" id="33050"/>
    <lineage>
        <taxon>Bacteria</taxon>
        <taxon>Pseudomonadati</taxon>
        <taxon>Pseudomonadota</taxon>
        <taxon>Alphaproteobacteria</taxon>
        <taxon>Sphingomonadales</taxon>
        <taxon>Sphingomonadaceae</taxon>
        <taxon>Sphingopyxis</taxon>
    </lineage>
</organism>
<accession>A0A2W5L755</accession>
<proteinExistence type="predicted"/>
<evidence type="ECO:0000256" key="1">
    <source>
        <dbReference type="SAM" id="MobiDB-lite"/>
    </source>
</evidence>
<name>A0A2W5L755_SPHMC</name>
<reference evidence="2 3" key="1">
    <citation type="submission" date="2017-08" db="EMBL/GenBank/DDBJ databases">
        <title>Infants hospitalized years apart are colonized by the same room-sourced microbial strains.</title>
        <authorList>
            <person name="Brooks B."/>
            <person name="Olm M.R."/>
            <person name="Firek B.A."/>
            <person name="Baker R."/>
            <person name="Thomas B.C."/>
            <person name="Morowitz M.J."/>
            <person name="Banfield J.F."/>
        </authorList>
    </citation>
    <scope>NUCLEOTIDE SEQUENCE [LARGE SCALE GENOMIC DNA]</scope>
    <source>
        <strain evidence="2">S2_005_003_R2_47</strain>
    </source>
</reference>
<evidence type="ECO:0000313" key="2">
    <source>
        <dbReference type="EMBL" id="PZQ23298.1"/>
    </source>
</evidence>
<comment type="caution">
    <text evidence="2">The sequence shown here is derived from an EMBL/GenBank/DDBJ whole genome shotgun (WGS) entry which is preliminary data.</text>
</comment>
<dbReference type="InterPro" id="IPR021730">
    <property type="entry name" value="YdbH"/>
</dbReference>
<dbReference type="Pfam" id="PF11739">
    <property type="entry name" value="YdbH-like"/>
    <property type="match status" value="1"/>
</dbReference>
<gene>
    <name evidence="2" type="ORF">DI569_05185</name>
</gene>
<dbReference type="Proteomes" id="UP000248597">
    <property type="component" value="Unassembled WGS sequence"/>
</dbReference>
<evidence type="ECO:0000313" key="3">
    <source>
        <dbReference type="Proteomes" id="UP000248597"/>
    </source>
</evidence>
<dbReference type="AlphaFoldDB" id="A0A2W5L755"/>
<protein>
    <submittedName>
        <fullName evidence="2">Uncharacterized protein</fullName>
    </submittedName>
</protein>
<sequence length="1034" mass="107098">MLLAGGVLALIVGGLWTARLPIADSFIADQFERRGVPASYRIERIGLNVQRLTDIRIGDPDRPDLTARVLEVTIGYGLTGPYVARIRGQGVRLYGRFADGRLSLGALDKFRDPTNTDPFALPDIAVVLDDARARVDTPWGPMGAALNGRGNLRTDFDGRLALVARAIDVAGCRADGATFYGKLGVRDVKPRLQGPLRARSLACGGAGVRLSSPQIAIDAALSEDLQNWNGKASARVAGLTAAGVRAETLGIFSDFSGSAAKTAFGVTMDVARLGAGDMRAERVKLTGKGHFGQAAPAFDGRIAFDSASAGADLRRRVARSAAALTGTPIGPLATRAAGGAARALAALSGGGDLVLAGAGKTARLDIVAAQLSSGSGARFTGDADSRISYLFGMARPAVIASGTWRFGGGDLPAGSIALDRRGDGSVSGLAQFEPYAAADARLVLRPIRFSNAAGGALRFATAAELSGPLAGGRIERLAFPLAGTLSPRGDLSLDGGCSRVSAALVAVGGFRLANNAVALCSRPGAPLLAAGAGGLRGAVRIPGIALRGSSGTSPFAFDARGAAIDFAGMRWSLAGADVRLGDGEDATRFAADRIVGAATATDMAGQIAGAKGQIGAVPLRMSDIAGDWRLSGGILSLDGGLLLTDADPDPRFAPLVSDDATLRFANGVIDASAGFNEPESGVKILDTVIRHQLATTTGSADLIVKELRFDERFQPDQLTRLARGVIANVDGSVVGDGRIEWTADGVKSRGTFATANSNLAAAFGPVTGATATISFDDLLGLHTVPRQTVRLAEVNPGIPVIDGEIEYQLLGDNRVRIQGGSWPFAGGELVLHPTTLNFNATEPRRLTFDIVGVEAAVFLQNFGFDNINATGKFDGTLPVEFDGLGGRIVNGRIDSRDGGGTLAYVGELSNHNLGVIANFAFGALRSLKYDDLAIILNGNLDGEMVTDIRFGGVGQGEGATRNFLTNQVAKLPLVFNVKIKAPFRQLITSAKGFYDPSILIEQNLPLLLQVQEQAATGQPGAATPVQPPESESVQ</sequence>